<comment type="similarity">
    <text evidence="1">Belongs to the GerABKA family.</text>
</comment>
<comment type="caution">
    <text evidence="4">The sequence shown here is derived from an EMBL/GenBank/DDBJ whole genome shotgun (WGS) entry which is preliminary data.</text>
</comment>
<keyword evidence="2 3" id="KW-0472">Membrane</keyword>
<dbReference type="PIRSF" id="PIRSF005690">
    <property type="entry name" value="GerBA"/>
    <property type="match status" value="1"/>
</dbReference>
<protein>
    <submittedName>
        <fullName evidence="4">Spore germination protein KA</fullName>
    </submittedName>
</protein>
<dbReference type="AlphaFoldDB" id="A0A7W5CDX3"/>
<name>A0A7W5CDX3_9BACL</name>
<keyword evidence="3" id="KW-0812">Transmembrane</keyword>
<feature type="transmembrane region" description="Helical" evidence="3">
    <location>
        <begin position="295"/>
        <end position="317"/>
    </location>
</feature>
<proteinExistence type="inferred from homology"/>
<evidence type="ECO:0000313" key="4">
    <source>
        <dbReference type="EMBL" id="MBB3155893.1"/>
    </source>
</evidence>
<keyword evidence="3" id="KW-1133">Transmembrane helix</keyword>
<gene>
    <name evidence="4" type="ORF">FHS16_006009</name>
</gene>
<dbReference type="GO" id="GO:0016020">
    <property type="term" value="C:membrane"/>
    <property type="evidence" value="ECO:0007669"/>
    <property type="project" value="InterPro"/>
</dbReference>
<dbReference type="Pfam" id="PF03323">
    <property type="entry name" value="GerA"/>
    <property type="match status" value="1"/>
</dbReference>
<dbReference type="EMBL" id="JACHXW010000030">
    <property type="protein sequence ID" value="MBB3155893.1"/>
    <property type="molecule type" value="Genomic_DNA"/>
</dbReference>
<feature type="transmembrane region" description="Helical" evidence="3">
    <location>
        <begin position="418"/>
        <end position="445"/>
    </location>
</feature>
<dbReference type="RefSeq" id="WP_183570934.1">
    <property type="nucleotide sequence ID" value="NZ_JACHXW010000030.1"/>
</dbReference>
<dbReference type="Proteomes" id="UP000518605">
    <property type="component" value="Unassembled WGS sequence"/>
</dbReference>
<evidence type="ECO:0000256" key="1">
    <source>
        <dbReference type="ARBA" id="ARBA00005278"/>
    </source>
</evidence>
<dbReference type="InterPro" id="IPR004995">
    <property type="entry name" value="Spore_Ger"/>
</dbReference>
<accession>A0A7W5CDX3</accession>
<dbReference type="PANTHER" id="PTHR22550">
    <property type="entry name" value="SPORE GERMINATION PROTEIN"/>
    <property type="match status" value="1"/>
</dbReference>
<evidence type="ECO:0000256" key="2">
    <source>
        <dbReference type="ARBA" id="ARBA00023136"/>
    </source>
</evidence>
<dbReference type="GO" id="GO:0009847">
    <property type="term" value="P:spore germination"/>
    <property type="evidence" value="ECO:0007669"/>
    <property type="project" value="InterPro"/>
</dbReference>
<feature type="transmembrane region" description="Helical" evidence="3">
    <location>
        <begin position="385"/>
        <end position="406"/>
    </location>
</feature>
<organism evidence="4 5">
    <name type="scientific">Paenibacillus endophyticus</name>
    <dbReference type="NCBI Taxonomy" id="1294268"/>
    <lineage>
        <taxon>Bacteria</taxon>
        <taxon>Bacillati</taxon>
        <taxon>Bacillota</taxon>
        <taxon>Bacilli</taxon>
        <taxon>Bacillales</taxon>
        <taxon>Paenibacillaceae</taxon>
        <taxon>Paenibacillus</taxon>
    </lineage>
</organism>
<evidence type="ECO:0000256" key="3">
    <source>
        <dbReference type="SAM" id="Phobius"/>
    </source>
</evidence>
<evidence type="ECO:0000313" key="5">
    <source>
        <dbReference type="Proteomes" id="UP000518605"/>
    </source>
</evidence>
<reference evidence="4 5" key="1">
    <citation type="submission" date="2020-08" db="EMBL/GenBank/DDBJ databases">
        <title>Genomic Encyclopedia of Type Strains, Phase III (KMG-III): the genomes of soil and plant-associated and newly described type strains.</title>
        <authorList>
            <person name="Whitman W."/>
        </authorList>
    </citation>
    <scope>NUCLEOTIDE SEQUENCE [LARGE SCALE GENOMIC DNA]</scope>
    <source>
        <strain evidence="4 5">CECT 8234</strain>
    </source>
</reference>
<dbReference type="InterPro" id="IPR050768">
    <property type="entry name" value="UPF0353/GerABKA_families"/>
</dbReference>
<dbReference type="PANTHER" id="PTHR22550:SF5">
    <property type="entry name" value="LEUCINE ZIPPER PROTEIN 4"/>
    <property type="match status" value="1"/>
</dbReference>
<sequence length="511" mass="57589">MSFEETNHDKLTADLSTNVQQIKAHLGNSSDVTIREFTVPINRGAVIVYLNNLVNKELVHSIMKSIFELLKTYSEKNTKINIPSLSYICKNLLVVSEPIIISELSELHNAILSGHTFLHFDGMAEGLAIDTAKIEKRNVTVPVSQNVIRGPQEAFTESSETNLSLIRKKIKNQNLWCESKFIGDISKTKIEVMFIKGIADEKIIHSILKRLDSIKIEGVFEGNYIEELIQDNNNTLFPTVYNTERPDVVAAALLEGRVSIIVDGTPFVLLAPALFTTFIQSAEDYYHKDYGFTRLLRFFAFFITLLSPSIFISLVTYHQEMLPTPLLINLASQRESTPFPAYIEALFLETVFELLREASIRMPKAIGSPISIVGALILGQSAVEAGLVSTGMVIVVALTAISGFTLPSVEIGIPIRILRFIFMGAAAVFGFFGVMAMIIVTILHLCHLESFGIPYMSPFAPFKLKSQKDNLIRMPWWRMHYKPDSYRRQYITEKKINTEEEYIKHRKESPS</sequence>
<keyword evidence="5" id="KW-1185">Reference proteome</keyword>